<dbReference type="EMBL" id="JANTEZ010000008">
    <property type="protein sequence ID" value="MCS5716166.1"/>
    <property type="molecule type" value="Genomic_DNA"/>
</dbReference>
<feature type="transmembrane region" description="Helical" evidence="1">
    <location>
        <begin position="100"/>
        <end position="120"/>
    </location>
</feature>
<feature type="transmembrane region" description="Helical" evidence="1">
    <location>
        <begin position="140"/>
        <end position="159"/>
    </location>
</feature>
<sequence>MGDRVLVRPVAVASKVPPITVLFWVTKILTTGMGETTSDFVVTTIEPVIGVAIAFVLLAGALVLQFRTRTYVPWVYWLAVVLVSVFGTMAADVVHVQFGVPYEVSTAGFAIALAVVFLVWRRTEHTLSIHAIDTPRREAFYWAAVLTTFALGTAAGDWAAHVLGLGYLGSGLLFLVAICIPAVAYTFFSADAIVTFWVAYILTRPLGASFADWLGVGPDRGGIGIGTGLVSLVLAVAIAACVALLTRRHAKAAS</sequence>
<keyword evidence="1" id="KW-1133">Transmembrane helix</keyword>
<dbReference type="Proteomes" id="UP001165580">
    <property type="component" value="Unassembled WGS sequence"/>
</dbReference>
<evidence type="ECO:0000313" key="3">
    <source>
        <dbReference type="Proteomes" id="UP001165580"/>
    </source>
</evidence>
<reference evidence="2" key="1">
    <citation type="submission" date="2022-08" db="EMBL/GenBank/DDBJ databases">
        <authorList>
            <person name="Deng Y."/>
            <person name="Han X.-F."/>
            <person name="Zhang Y.-Q."/>
        </authorList>
    </citation>
    <scope>NUCLEOTIDE SEQUENCE</scope>
    <source>
        <strain evidence="2">CPCC 205716</strain>
    </source>
</reference>
<keyword evidence="3" id="KW-1185">Reference proteome</keyword>
<feature type="transmembrane region" description="Helical" evidence="1">
    <location>
        <begin position="223"/>
        <end position="245"/>
    </location>
</feature>
<feature type="transmembrane region" description="Helical" evidence="1">
    <location>
        <begin position="74"/>
        <end position="94"/>
    </location>
</feature>
<gene>
    <name evidence="2" type="ORF">NVV95_16590</name>
</gene>
<feature type="transmembrane region" description="Helical" evidence="1">
    <location>
        <begin position="40"/>
        <end position="62"/>
    </location>
</feature>
<keyword evidence="1" id="KW-0812">Transmembrane</keyword>
<protein>
    <recommendedName>
        <fullName evidence="4">Membrane-anchored protein</fullName>
    </recommendedName>
</protein>
<evidence type="ECO:0000256" key="1">
    <source>
        <dbReference type="SAM" id="Phobius"/>
    </source>
</evidence>
<dbReference type="RefSeq" id="WP_259487661.1">
    <property type="nucleotide sequence ID" value="NZ_JANTEZ010000008.1"/>
</dbReference>
<evidence type="ECO:0008006" key="4">
    <source>
        <dbReference type="Google" id="ProtNLM"/>
    </source>
</evidence>
<dbReference type="Pfam" id="PF03988">
    <property type="entry name" value="DUF347"/>
    <property type="match status" value="4"/>
</dbReference>
<organism evidence="2 3">
    <name type="scientific">Herbiconiux gentiana</name>
    <dbReference type="NCBI Taxonomy" id="2970912"/>
    <lineage>
        <taxon>Bacteria</taxon>
        <taxon>Bacillati</taxon>
        <taxon>Actinomycetota</taxon>
        <taxon>Actinomycetes</taxon>
        <taxon>Micrococcales</taxon>
        <taxon>Microbacteriaceae</taxon>
        <taxon>Herbiconiux</taxon>
    </lineage>
</organism>
<feature type="transmembrane region" description="Helical" evidence="1">
    <location>
        <begin position="165"/>
        <end position="185"/>
    </location>
</feature>
<evidence type="ECO:0000313" key="2">
    <source>
        <dbReference type="EMBL" id="MCS5716166.1"/>
    </source>
</evidence>
<dbReference type="InterPro" id="IPR007136">
    <property type="entry name" value="DUF347"/>
</dbReference>
<keyword evidence="1" id="KW-0472">Membrane</keyword>
<comment type="caution">
    <text evidence="2">The sequence shown here is derived from an EMBL/GenBank/DDBJ whole genome shotgun (WGS) entry which is preliminary data.</text>
</comment>
<proteinExistence type="predicted"/>
<feature type="transmembrane region" description="Helical" evidence="1">
    <location>
        <begin position="192"/>
        <end position="211"/>
    </location>
</feature>
<name>A0ABT2GJ63_9MICO</name>
<accession>A0ABT2GJ63</accession>